<organism evidence="1 2">
    <name type="scientific">Lophiostoma macrostomum CBS 122681</name>
    <dbReference type="NCBI Taxonomy" id="1314788"/>
    <lineage>
        <taxon>Eukaryota</taxon>
        <taxon>Fungi</taxon>
        <taxon>Dikarya</taxon>
        <taxon>Ascomycota</taxon>
        <taxon>Pezizomycotina</taxon>
        <taxon>Dothideomycetes</taxon>
        <taxon>Pleosporomycetidae</taxon>
        <taxon>Pleosporales</taxon>
        <taxon>Lophiostomataceae</taxon>
        <taxon>Lophiostoma</taxon>
    </lineage>
</organism>
<accession>A0A6A6T315</accession>
<reference evidence="1" key="1">
    <citation type="journal article" date="2020" name="Stud. Mycol.">
        <title>101 Dothideomycetes genomes: a test case for predicting lifestyles and emergence of pathogens.</title>
        <authorList>
            <person name="Haridas S."/>
            <person name="Albert R."/>
            <person name="Binder M."/>
            <person name="Bloem J."/>
            <person name="Labutti K."/>
            <person name="Salamov A."/>
            <person name="Andreopoulos B."/>
            <person name="Baker S."/>
            <person name="Barry K."/>
            <person name="Bills G."/>
            <person name="Bluhm B."/>
            <person name="Cannon C."/>
            <person name="Castanera R."/>
            <person name="Culley D."/>
            <person name="Daum C."/>
            <person name="Ezra D."/>
            <person name="Gonzalez J."/>
            <person name="Henrissat B."/>
            <person name="Kuo A."/>
            <person name="Liang C."/>
            <person name="Lipzen A."/>
            <person name="Lutzoni F."/>
            <person name="Magnuson J."/>
            <person name="Mondo S."/>
            <person name="Nolan M."/>
            <person name="Ohm R."/>
            <person name="Pangilinan J."/>
            <person name="Park H.-J."/>
            <person name="Ramirez L."/>
            <person name="Alfaro M."/>
            <person name="Sun H."/>
            <person name="Tritt A."/>
            <person name="Yoshinaga Y."/>
            <person name="Zwiers L.-H."/>
            <person name="Turgeon B."/>
            <person name="Goodwin S."/>
            <person name="Spatafora J."/>
            <person name="Crous P."/>
            <person name="Grigoriev I."/>
        </authorList>
    </citation>
    <scope>NUCLEOTIDE SEQUENCE</scope>
    <source>
        <strain evidence="1">CBS 122681</strain>
    </source>
</reference>
<keyword evidence="2" id="KW-1185">Reference proteome</keyword>
<evidence type="ECO:0000313" key="1">
    <source>
        <dbReference type="EMBL" id="KAF2653293.1"/>
    </source>
</evidence>
<dbReference type="Proteomes" id="UP000799324">
    <property type="component" value="Unassembled WGS sequence"/>
</dbReference>
<protein>
    <recommendedName>
        <fullName evidence="3">SprT-like domain-containing protein</fullName>
    </recommendedName>
</protein>
<dbReference type="OrthoDB" id="4507347at2759"/>
<name>A0A6A6T315_9PLEO</name>
<evidence type="ECO:0008006" key="3">
    <source>
        <dbReference type="Google" id="ProtNLM"/>
    </source>
</evidence>
<proteinExistence type="predicted"/>
<dbReference type="EMBL" id="MU004383">
    <property type="protein sequence ID" value="KAF2653293.1"/>
    <property type="molecule type" value="Genomic_DNA"/>
</dbReference>
<gene>
    <name evidence="1" type="ORF">K491DRAFT_662135</name>
</gene>
<sequence>MVDSALARLNQDPYDSDTVDLISHLFIAKPGLSPTQRARMTKVKRVFENVNRSFRQEVRGIYSVQPTDAVIYCDTSRYVYKGERDRMFRKIYYDTATNEDVVYSNLSCHGHSVDEFVALAMTENPLWNPRGQDDSKNPVNGRENDKIEKPTQIQLCPWFIDWIKNRKYKTADQLTKRANFGRFVINTVEKSNFGLRQIDAFVLLDKVLLHEMTHGRAAWNIRRKFWPDEKEDPTGLKDVSPLL</sequence>
<evidence type="ECO:0000313" key="2">
    <source>
        <dbReference type="Proteomes" id="UP000799324"/>
    </source>
</evidence>
<dbReference type="AlphaFoldDB" id="A0A6A6T315"/>